<name>A0ACC2QR73_9NEOP</name>
<dbReference type="Proteomes" id="UP001231649">
    <property type="component" value="Chromosome 14"/>
</dbReference>
<organism evidence="1 2">
    <name type="scientific">Mythimna loreyi</name>
    <dbReference type="NCBI Taxonomy" id="667449"/>
    <lineage>
        <taxon>Eukaryota</taxon>
        <taxon>Metazoa</taxon>
        <taxon>Ecdysozoa</taxon>
        <taxon>Arthropoda</taxon>
        <taxon>Hexapoda</taxon>
        <taxon>Insecta</taxon>
        <taxon>Pterygota</taxon>
        <taxon>Neoptera</taxon>
        <taxon>Endopterygota</taxon>
        <taxon>Lepidoptera</taxon>
        <taxon>Glossata</taxon>
        <taxon>Ditrysia</taxon>
        <taxon>Noctuoidea</taxon>
        <taxon>Noctuidae</taxon>
        <taxon>Noctuinae</taxon>
        <taxon>Hadenini</taxon>
        <taxon>Mythimna</taxon>
    </lineage>
</organism>
<evidence type="ECO:0000313" key="1">
    <source>
        <dbReference type="EMBL" id="KAJ8723411.1"/>
    </source>
</evidence>
<gene>
    <name evidence="1" type="ORF">PYW08_003323</name>
</gene>
<accession>A0ACC2QR73</accession>
<reference evidence="1" key="1">
    <citation type="submission" date="2023-03" db="EMBL/GenBank/DDBJ databases">
        <title>Chromosome-level genomes of two armyworms, Mythimna separata and Mythimna loreyi, provide insights into the biosynthesis and reception of sex pheromones.</title>
        <authorList>
            <person name="Zhao H."/>
        </authorList>
    </citation>
    <scope>NUCLEOTIDE SEQUENCE</scope>
    <source>
        <strain evidence="1">BeijingLab</strain>
    </source>
</reference>
<keyword evidence="2" id="KW-1185">Reference proteome</keyword>
<evidence type="ECO:0000313" key="2">
    <source>
        <dbReference type="Proteomes" id="UP001231649"/>
    </source>
</evidence>
<proteinExistence type="predicted"/>
<comment type="caution">
    <text evidence="1">The sequence shown here is derived from an EMBL/GenBank/DDBJ whole genome shotgun (WGS) entry which is preliminary data.</text>
</comment>
<dbReference type="EMBL" id="CM056790">
    <property type="protein sequence ID" value="KAJ8723411.1"/>
    <property type="molecule type" value="Genomic_DNA"/>
</dbReference>
<protein>
    <submittedName>
        <fullName evidence="1">Uncharacterized protein</fullName>
    </submittedName>
</protein>
<sequence>MFIKYLLCITLFSKQTIPLLHVTLRSKLVNNNSIENDPDSLSRYAKYEEWNPRVVNGWPAKLGDVPYQVALKTLESRSKAWYATVCGASIIGPRKLISAAHCFEEDVTSKCNKIMYPGQVSRYFLGTMFAVAGTLQTDSRYNSDGQWRRLKKVVYPKEVDFPEDDIAIIILKQAYSFDNHVAPIPMATKDIDYEGKCLVSGYGKTGDDEDSPDSPVLLMAHLTIIPNKMCSVISEEPMDDFVCTSVTVTNAGEGDSGGPLVCRGTGDPAEGPKGVSYFTCGKSGIQFRGTTPSIEHRRRG</sequence>